<comment type="similarity">
    <text evidence="1">Belongs to the aldo/keto reductase family.</text>
</comment>
<dbReference type="InterPro" id="IPR018170">
    <property type="entry name" value="Aldo/ket_reductase_CS"/>
</dbReference>
<dbReference type="PROSITE" id="PS00062">
    <property type="entry name" value="ALDOKETO_REDUCTASE_2"/>
    <property type="match status" value="1"/>
</dbReference>
<evidence type="ECO:0000313" key="5">
    <source>
        <dbReference type="EMBL" id="AIF14951.1"/>
    </source>
</evidence>
<dbReference type="CDD" id="cd19071">
    <property type="entry name" value="AKR_AKR1-5-like"/>
    <property type="match status" value="1"/>
</dbReference>
<dbReference type="EC" id="1.1.1.274" evidence="5"/>
<proteinExistence type="inferred from homology"/>
<dbReference type="EMBL" id="KF901015">
    <property type="protein sequence ID" value="AIF14951.1"/>
    <property type="molecule type" value="Genomic_DNA"/>
</dbReference>
<dbReference type="InterPro" id="IPR023210">
    <property type="entry name" value="NADP_OxRdtase_dom"/>
</dbReference>
<feature type="domain" description="NADP-dependent oxidoreductase" evidence="4">
    <location>
        <begin position="34"/>
        <end position="276"/>
    </location>
</feature>
<organism evidence="5">
    <name type="scientific">uncultured marine group II/III euryarchaeote KM3_68_H12</name>
    <dbReference type="NCBI Taxonomy" id="1456487"/>
    <lineage>
        <taxon>Archaea</taxon>
        <taxon>Methanobacteriati</taxon>
        <taxon>Methanobacteriota</taxon>
        <taxon>environmental samples</taxon>
    </lineage>
</organism>
<dbReference type="AlphaFoldDB" id="A0A075HEN2"/>
<protein>
    <submittedName>
        <fullName evidence="5">Aldo/keto reductases, related to diketogulonate reductase</fullName>
        <ecNumber evidence="5">1.1.1.274</ecNumber>
    </submittedName>
</protein>
<sequence length="286" mass="31519">MGPTLTIGHATTSGELVHTSEVPQFGLGTFLMSKPGECKDAVLTALKLGYKHIDTAMAYENEHEVGEAIAEAIAEGIITREELFVTTKLRRPHAVGFEAAQIRCQESLDNLGLEYVDLYLIHAPPKDPYHRKPTWLGMEECLKKGMTRAIGVSNYGAHHLDKMRSYATFMPSVNQIEIHPWLQRDGLRAATEALGATVMAYSPLARGDKVKDEKLVKISRELGCTPAQAAIKWCLDIGCITVPKSSNAGRIEENLGSLTVDLNTQNEQMRGLDEHYISGWDPTSET</sequence>
<keyword evidence="2" id="KW-0521">NADP</keyword>
<dbReference type="Gene3D" id="3.20.20.100">
    <property type="entry name" value="NADP-dependent oxidoreductase domain"/>
    <property type="match status" value="1"/>
</dbReference>
<evidence type="ECO:0000259" key="4">
    <source>
        <dbReference type="Pfam" id="PF00248"/>
    </source>
</evidence>
<dbReference type="GO" id="GO:0050580">
    <property type="term" value="F:2,5-didehydrogluconate reductase activity"/>
    <property type="evidence" value="ECO:0007669"/>
    <property type="project" value="UniProtKB-EC"/>
</dbReference>
<accession>A0A075HEN2</accession>
<reference evidence="5" key="1">
    <citation type="journal article" date="2014" name="Genome Biol. Evol.">
        <title>Pangenome evidence for extensive interdomain horizontal transfer affecting lineage core and shell genes in uncultured planktonic thaumarchaeota and euryarchaeota.</title>
        <authorList>
            <person name="Deschamps P."/>
            <person name="Zivanovic Y."/>
            <person name="Moreira D."/>
            <person name="Rodriguez-Valera F."/>
            <person name="Lopez-Garcia P."/>
        </authorList>
    </citation>
    <scope>NUCLEOTIDE SEQUENCE</scope>
</reference>
<dbReference type="Pfam" id="PF00248">
    <property type="entry name" value="Aldo_ket_red"/>
    <property type="match status" value="1"/>
</dbReference>
<evidence type="ECO:0000256" key="1">
    <source>
        <dbReference type="ARBA" id="ARBA00007905"/>
    </source>
</evidence>
<keyword evidence="3 5" id="KW-0560">Oxidoreductase</keyword>
<evidence type="ECO:0000256" key="2">
    <source>
        <dbReference type="ARBA" id="ARBA00022857"/>
    </source>
</evidence>
<evidence type="ECO:0000256" key="3">
    <source>
        <dbReference type="ARBA" id="ARBA00023002"/>
    </source>
</evidence>
<dbReference type="PIRSF" id="PIRSF000097">
    <property type="entry name" value="AKR"/>
    <property type="match status" value="1"/>
</dbReference>
<dbReference type="InterPro" id="IPR020471">
    <property type="entry name" value="AKR"/>
</dbReference>
<dbReference type="PRINTS" id="PR00069">
    <property type="entry name" value="ALDKETRDTASE"/>
</dbReference>
<dbReference type="InterPro" id="IPR036812">
    <property type="entry name" value="NAD(P)_OxRdtase_dom_sf"/>
</dbReference>
<dbReference type="PANTHER" id="PTHR43827">
    <property type="entry name" value="2,5-DIKETO-D-GLUCONIC ACID REDUCTASE"/>
    <property type="match status" value="1"/>
</dbReference>
<name>A0A075HEN2_9EURY</name>
<dbReference type="FunFam" id="3.20.20.100:FF:000002">
    <property type="entry name" value="2,5-diketo-D-gluconic acid reductase A"/>
    <property type="match status" value="1"/>
</dbReference>
<dbReference type="PANTHER" id="PTHR43827:SF3">
    <property type="entry name" value="NADP-DEPENDENT OXIDOREDUCTASE DOMAIN-CONTAINING PROTEIN"/>
    <property type="match status" value="1"/>
</dbReference>
<dbReference type="SUPFAM" id="SSF51430">
    <property type="entry name" value="NAD(P)-linked oxidoreductase"/>
    <property type="match status" value="1"/>
</dbReference>